<dbReference type="GO" id="GO:0005524">
    <property type="term" value="F:ATP binding"/>
    <property type="evidence" value="ECO:0007669"/>
    <property type="project" value="InterPro"/>
</dbReference>
<dbReference type="InterPro" id="IPR011009">
    <property type="entry name" value="Kinase-like_dom_sf"/>
</dbReference>
<dbReference type="InterPro" id="IPR001245">
    <property type="entry name" value="Ser-Thr/Tyr_kinase_cat_dom"/>
</dbReference>
<gene>
    <name evidence="3" type="ORF">PAUS00366_LOCUS5616</name>
    <name evidence="4" type="ORF">PAUS00366_LOCUS5622</name>
</gene>
<dbReference type="EMBL" id="HBIX01007167">
    <property type="protein sequence ID" value="CAE0712870.1"/>
    <property type="molecule type" value="Transcribed_RNA"/>
</dbReference>
<evidence type="ECO:0000259" key="2">
    <source>
        <dbReference type="PROSITE" id="PS50011"/>
    </source>
</evidence>
<dbReference type="PANTHER" id="PTHR44329">
    <property type="entry name" value="SERINE/THREONINE-PROTEIN KINASE TNNI3K-RELATED"/>
    <property type="match status" value="1"/>
</dbReference>
<evidence type="ECO:0000313" key="4">
    <source>
        <dbReference type="EMBL" id="CAE0712870.1"/>
    </source>
</evidence>
<evidence type="ECO:0000256" key="1">
    <source>
        <dbReference type="SAM" id="MobiDB-lite"/>
    </source>
</evidence>
<protein>
    <recommendedName>
        <fullName evidence="2">Protein kinase domain-containing protein</fullName>
    </recommendedName>
</protein>
<dbReference type="PROSITE" id="PS50011">
    <property type="entry name" value="PROTEIN_KINASE_DOM"/>
    <property type="match status" value="1"/>
</dbReference>
<dbReference type="SMART" id="SM00220">
    <property type="entry name" value="S_TKc"/>
    <property type="match status" value="1"/>
</dbReference>
<dbReference type="SUPFAM" id="SSF56112">
    <property type="entry name" value="Protein kinase-like (PK-like)"/>
    <property type="match status" value="1"/>
</dbReference>
<evidence type="ECO:0000313" key="3">
    <source>
        <dbReference type="EMBL" id="CAE0712864.1"/>
    </source>
</evidence>
<dbReference type="Gene3D" id="3.30.200.20">
    <property type="entry name" value="Phosphorylase Kinase, domain 1"/>
    <property type="match status" value="1"/>
</dbReference>
<dbReference type="EMBL" id="HBIX01007161">
    <property type="protein sequence ID" value="CAE0712864.1"/>
    <property type="molecule type" value="Transcribed_RNA"/>
</dbReference>
<organism evidence="4">
    <name type="scientific">Pseudo-nitzschia australis</name>
    <dbReference type="NCBI Taxonomy" id="44445"/>
    <lineage>
        <taxon>Eukaryota</taxon>
        <taxon>Sar</taxon>
        <taxon>Stramenopiles</taxon>
        <taxon>Ochrophyta</taxon>
        <taxon>Bacillariophyta</taxon>
        <taxon>Bacillariophyceae</taxon>
        <taxon>Bacillariophycidae</taxon>
        <taxon>Bacillariales</taxon>
        <taxon>Bacillariaceae</taxon>
        <taxon>Pseudo-nitzschia</taxon>
    </lineage>
</organism>
<dbReference type="Pfam" id="PF07714">
    <property type="entry name" value="PK_Tyr_Ser-Thr"/>
    <property type="match status" value="1"/>
</dbReference>
<feature type="region of interest" description="Disordered" evidence="1">
    <location>
        <begin position="472"/>
        <end position="508"/>
    </location>
</feature>
<name>A0A6U9X289_9STRA</name>
<dbReference type="Pfam" id="PF00069">
    <property type="entry name" value="Pkinase"/>
    <property type="match status" value="1"/>
</dbReference>
<sequence length="508" mass="57853">MSAYDQMDPAEIEHIGRKAWKAASRSAKHMSKHSRIVNPSLEKCIPRFERSEVILGEFLGSGGFNDVYEIEAIDLIKNLEEAEHAKKIASPLQQEHRAFVSKHVFRESSQNCRYAMKFLSLDTINDPGRYITGAADLVVEAKFLASLEHPNIIKLRGMAASGTSGFAKMEERGYFLLLDRLQCTLEDKIDVWRDFEDELITSTSPSAEKDQREFLAERLHVAFDVCAALDYLHANDIIYRDLKPDNIGFDIRGACVCEFQKKDTNFLGNEVGVHVDGNGGRWIHSFSECTVFQNLFLFFVLQLRLISNSIQFHFYLNSGDVKLFDFGLAKELDESLKSEGCSEMYELSGNTGSLRYMAPEVARSDPYNLSADVYGFGLLLWQICSLDLPYDGMNRQDHSEMVVYGDERPEIDPSWSTPLRILIKRAWEQEPLVRPDMDAIYKILRREICALRDGDDSGLEHTKRRSTFVMGRDSAVNKSRTRQDSSRIKASLDHEGVEGRHMTVPDEE</sequence>
<dbReference type="AlphaFoldDB" id="A0A6U9X289"/>
<reference evidence="4" key="1">
    <citation type="submission" date="2021-01" db="EMBL/GenBank/DDBJ databases">
        <authorList>
            <person name="Corre E."/>
            <person name="Pelletier E."/>
            <person name="Niang G."/>
            <person name="Scheremetjew M."/>
            <person name="Finn R."/>
            <person name="Kale V."/>
            <person name="Holt S."/>
            <person name="Cochrane G."/>
            <person name="Meng A."/>
            <person name="Brown T."/>
            <person name="Cohen L."/>
        </authorList>
    </citation>
    <scope>NUCLEOTIDE SEQUENCE</scope>
    <source>
        <strain evidence="4">10249 10 AB</strain>
    </source>
</reference>
<feature type="compositionally biased region" description="Basic and acidic residues" evidence="1">
    <location>
        <begin position="481"/>
        <end position="508"/>
    </location>
</feature>
<feature type="domain" description="Protein kinase" evidence="2">
    <location>
        <begin position="53"/>
        <end position="448"/>
    </location>
</feature>
<accession>A0A6U9X289</accession>
<dbReference type="InterPro" id="IPR000719">
    <property type="entry name" value="Prot_kinase_dom"/>
</dbReference>
<dbReference type="InterPro" id="IPR051681">
    <property type="entry name" value="Ser/Thr_Kinases-Pseudokinases"/>
</dbReference>
<dbReference type="GO" id="GO:0004674">
    <property type="term" value="F:protein serine/threonine kinase activity"/>
    <property type="evidence" value="ECO:0007669"/>
    <property type="project" value="TreeGrafter"/>
</dbReference>
<dbReference type="Gene3D" id="1.10.510.10">
    <property type="entry name" value="Transferase(Phosphotransferase) domain 1"/>
    <property type="match status" value="1"/>
</dbReference>
<proteinExistence type="predicted"/>